<geneLocation type="plasmid" evidence="1">
    <name>pCss165Kan</name>
</geneLocation>
<sequence length="379" mass="42595">MCNFFLLVFKESLQNIQENKSMMYLYSFVLILSFTGVIITDSLINSVAKTAQSELRSEGESTITISFHMSKSRDLIANILSQMQIKDVFFSKNVFFQVGGNPFASQLKKITGIERKDVLFNDIHSDFWVKGKNSVVIRSGDSDLSKKAYIYIDGLPFKVNGVTSKKKTIFLDSLGLSSLQKEGEIFIPLETATRLSLNNEIDSARLILKKEVDDVNIMKLNELLKANGIDNYNIISFIDAKKAVDNVLNRFSLLTNIMYFFLTVTSVITAKSMSKKMFQYRSTEFALKILNGINGKIVCIVIFVESLIVALISISVSLLMSFVILVIVSSAISVDLAMRYNALMTSVCVIAFFLCVYNTKLSYSLFAKELSTLIKERFS</sequence>
<dbReference type="PANTHER" id="PTHR30572">
    <property type="entry name" value="MEMBRANE COMPONENT OF TRANSPORTER-RELATED"/>
    <property type="match status" value="1"/>
</dbReference>
<reference evidence="1" key="1">
    <citation type="journal article" date="2013" name="Plasmid">
        <title>Entire sequence of the colonization factor coli surface antigen 6-encoding plasmid pCss165 from an enterotoxigenic Escherichia coli clinical isolate.</title>
        <authorList>
            <person name="Wajima T."/>
            <person name="Sabui S."/>
            <person name="Kano S."/>
            <person name="Ramamurthy T."/>
            <person name="Chatterjee N.S."/>
            <person name="Hamabata T."/>
        </authorList>
    </citation>
    <scope>NUCLEOTIDE SEQUENCE</scope>
    <source>
        <strain evidence="1">4266 delta cssB::Km</strain>
        <plasmid evidence="1">pCss165Kan</plasmid>
    </source>
</reference>
<dbReference type="InterPro" id="IPR050250">
    <property type="entry name" value="Macrolide_Exporter_MacB"/>
</dbReference>
<dbReference type="GO" id="GO:0005886">
    <property type="term" value="C:plasma membrane"/>
    <property type="evidence" value="ECO:0007669"/>
    <property type="project" value="TreeGrafter"/>
</dbReference>
<proteinExistence type="predicted"/>
<evidence type="ECO:0000313" key="1">
    <source>
        <dbReference type="EMBL" id="BAN82955.1"/>
    </source>
</evidence>
<dbReference type="RefSeq" id="WP_000336105.1">
    <property type="nucleotide sequence ID" value="NC_022333.1"/>
</dbReference>
<dbReference type="PANTHER" id="PTHR30572:SF4">
    <property type="entry name" value="ABC TRANSPORTER PERMEASE YTRF"/>
    <property type="match status" value="1"/>
</dbReference>
<organism evidence="1">
    <name type="scientific">Escherichia coli</name>
    <dbReference type="NCBI Taxonomy" id="562"/>
    <lineage>
        <taxon>Bacteria</taxon>
        <taxon>Pseudomonadati</taxon>
        <taxon>Pseudomonadota</taxon>
        <taxon>Gammaproteobacteria</taxon>
        <taxon>Enterobacterales</taxon>
        <taxon>Enterobacteriaceae</taxon>
        <taxon>Escherichia</taxon>
    </lineage>
</organism>
<accession>T2HSI3</accession>
<protein>
    <submittedName>
        <fullName evidence="1">Permease family protein</fullName>
    </submittedName>
</protein>
<name>T2HSI3_ECOLX</name>
<dbReference type="GO" id="GO:0022857">
    <property type="term" value="F:transmembrane transporter activity"/>
    <property type="evidence" value="ECO:0007669"/>
    <property type="project" value="TreeGrafter"/>
</dbReference>
<keyword evidence="1" id="KW-0614">Plasmid</keyword>
<dbReference type="EMBL" id="AB702969">
    <property type="protein sequence ID" value="BAN82955.1"/>
    <property type="molecule type" value="Genomic_DNA"/>
</dbReference>
<dbReference type="AlphaFoldDB" id="T2HSI3"/>